<protein>
    <submittedName>
        <fullName evidence="1">15019_t:CDS:1</fullName>
    </submittedName>
</protein>
<evidence type="ECO:0000313" key="2">
    <source>
        <dbReference type="Proteomes" id="UP000789702"/>
    </source>
</evidence>
<evidence type="ECO:0000313" key="1">
    <source>
        <dbReference type="EMBL" id="CAG8774711.1"/>
    </source>
</evidence>
<organism evidence="1 2">
    <name type="scientific">Dentiscutata heterogama</name>
    <dbReference type="NCBI Taxonomy" id="1316150"/>
    <lineage>
        <taxon>Eukaryota</taxon>
        <taxon>Fungi</taxon>
        <taxon>Fungi incertae sedis</taxon>
        <taxon>Mucoromycota</taxon>
        <taxon>Glomeromycotina</taxon>
        <taxon>Glomeromycetes</taxon>
        <taxon>Diversisporales</taxon>
        <taxon>Gigasporaceae</taxon>
        <taxon>Dentiscutata</taxon>
    </lineage>
</organism>
<proteinExistence type="predicted"/>
<name>A0ACA9R377_9GLOM</name>
<comment type="caution">
    <text evidence="1">The sequence shown here is derived from an EMBL/GenBank/DDBJ whole genome shotgun (WGS) entry which is preliminary data.</text>
</comment>
<feature type="non-terminal residue" evidence="1">
    <location>
        <position position="1"/>
    </location>
</feature>
<sequence length="166" mass="19185">DEQNKDIFFQLLKMPKNVRAISPRLNAINNCLSNHGLGSLMATLCCDVLQKSFFSNSTLEYSAEYFQDAIGALLRTESELATLHRIASIAFLKEFVHQFWDCTNSDNKVSDPIEINNLEVEDIEISELINRLNYIMEVNKQVPLIHSLRIYFLRALRRCHEFSLDD</sequence>
<keyword evidence="2" id="KW-1185">Reference proteome</keyword>
<gene>
    <name evidence="1" type="ORF">DHETER_LOCUS16045</name>
</gene>
<feature type="non-terminal residue" evidence="1">
    <location>
        <position position="166"/>
    </location>
</feature>
<reference evidence="1" key="1">
    <citation type="submission" date="2021-06" db="EMBL/GenBank/DDBJ databases">
        <authorList>
            <person name="Kallberg Y."/>
            <person name="Tangrot J."/>
            <person name="Rosling A."/>
        </authorList>
    </citation>
    <scope>NUCLEOTIDE SEQUENCE</scope>
    <source>
        <strain evidence="1">IL203A</strain>
    </source>
</reference>
<dbReference type="Proteomes" id="UP000789702">
    <property type="component" value="Unassembled WGS sequence"/>
</dbReference>
<dbReference type="EMBL" id="CAJVPU010059060">
    <property type="protein sequence ID" value="CAG8774711.1"/>
    <property type="molecule type" value="Genomic_DNA"/>
</dbReference>
<accession>A0ACA9R377</accession>